<protein>
    <submittedName>
        <fullName evidence="6">Pseudouridine synthase deg1</fullName>
        <ecNumber evidence="6">5.4.99.45</ecNumber>
    </submittedName>
</protein>
<dbReference type="PANTHER" id="PTHR11142">
    <property type="entry name" value="PSEUDOURIDYLATE SYNTHASE"/>
    <property type="match status" value="1"/>
</dbReference>
<feature type="domain" description="Pseudouridine synthase I TruA alpha/beta" evidence="5">
    <location>
        <begin position="280"/>
        <end position="405"/>
    </location>
</feature>
<evidence type="ECO:0000256" key="3">
    <source>
        <dbReference type="ARBA" id="ARBA00023235"/>
    </source>
</evidence>
<dbReference type="EMBL" id="JAUTXT010000026">
    <property type="protein sequence ID" value="KAK3673343.1"/>
    <property type="molecule type" value="Genomic_DNA"/>
</dbReference>
<keyword evidence="2" id="KW-0819">tRNA processing</keyword>
<keyword evidence="7" id="KW-1185">Reference proteome</keyword>
<dbReference type="GeneID" id="89965002"/>
<dbReference type="Proteomes" id="UP001274830">
    <property type="component" value="Unassembled WGS sequence"/>
</dbReference>
<evidence type="ECO:0000256" key="4">
    <source>
        <dbReference type="SAM" id="MobiDB-lite"/>
    </source>
</evidence>
<dbReference type="InterPro" id="IPR001406">
    <property type="entry name" value="PsdUridine_synth_TruA"/>
</dbReference>
<dbReference type="SUPFAM" id="SSF55120">
    <property type="entry name" value="Pseudouridine synthase"/>
    <property type="match status" value="1"/>
</dbReference>
<sequence>MSTTNAWVSKYQEYSHADLLRRVTDLEAQLRSLNSNGLRQASSSPKPKKLKKAPKPFDPSRYHTRLIALKFAYLGGNYNGFEHHANNTTPLPTVEEELWRALRKTKLIFPEFAGKSEDEVCWDGCEYSKCGRTDRGVSAFGQVIGIKVRSARPKTAPKPADANGVDGTSDEAMGAEDYGVEDGVANRTVEERQSPQWDSIRDELSYIQTLNRVLPRDIRILAWCPHPPPDFSARFSCKERRYRYFFTNPSFATSPALASTGRAAAGAGGGWLDVEAMQFAAKKLEGLHDFRNMCKVDPSKQLSSFERRIFHAGIHTVDSPTVAHIPNNNGSNQLSKPELYYFEVRGSAFLWHQVRHMVGILFLVGQGYENPDVVDRLLDIEKSPGKPVYDMADDQPLVLWDCIFPDPASVPAWDGKVDDTIASNGYDDAIEWVYVGDEVGGRETNKRVVLGIDDGLFGRNGVMDDLWSLWRKRKMDEVLAGSLMDIAASLGQRMSTSKLIPNRHLVEDADRSDRIFDGSDRPRTVGKYVPLMKREKLETPVVVNARYAVRKGLAPREGHVNGGADVDD</sequence>
<dbReference type="GO" id="GO:0003723">
    <property type="term" value="F:RNA binding"/>
    <property type="evidence" value="ECO:0007669"/>
    <property type="project" value="InterPro"/>
</dbReference>
<dbReference type="InterPro" id="IPR020095">
    <property type="entry name" value="PsdUridine_synth_TruA_C"/>
</dbReference>
<keyword evidence="3 6" id="KW-0413">Isomerase</keyword>
<feature type="region of interest" description="Disordered" evidence="4">
    <location>
        <begin position="34"/>
        <end position="58"/>
    </location>
</feature>
<dbReference type="RefSeq" id="XP_064691904.1">
    <property type="nucleotide sequence ID" value="XM_064840454.1"/>
</dbReference>
<dbReference type="EC" id="5.4.99.45" evidence="6"/>
<dbReference type="GO" id="GO:0031119">
    <property type="term" value="P:tRNA pseudouridine synthesis"/>
    <property type="evidence" value="ECO:0007669"/>
    <property type="project" value="TreeGrafter"/>
</dbReference>
<dbReference type="PANTHER" id="PTHR11142:SF5">
    <property type="entry name" value="TRNA PSEUDOURIDINE(38_39) SYNTHASE"/>
    <property type="match status" value="1"/>
</dbReference>
<evidence type="ECO:0000256" key="2">
    <source>
        <dbReference type="ARBA" id="ARBA00022694"/>
    </source>
</evidence>
<evidence type="ECO:0000256" key="1">
    <source>
        <dbReference type="ARBA" id="ARBA00009375"/>
    </source>
</evidence>
<dbReference type="GO" id="GO:1990481">
    <property type="term" value="P:mRNA pseudouridine synthesis"/>
    <property type="evidence" value="ECO:0007669"/>
    <property type="project" value="TreeGrafter"/>
</dbReference>
<proteinExistence type="inferred from homology"/>
<accession>A0AAE1BZH0</accession>
<dbReference type="Gene3D" id="3.30.70.580">
    <property type="entry name" value="Pseudouridine synthase I, catalytic domain, N-terminal subdomain"/>
    <property type="match status" value="1"/>
</dbReference>
<evidence type="ECO:0000313" key="7">
    <source>
        <dbReference type="Proteomes" id="UP001274830"/>
    </source>
</evidence>
<organism evidence="6 7">
    <name type="scientific">Recurvomyces mirabilis</name>
    <dbReference type="NCBI Taxonomy" id="574656"/>
    <lineage>
        <taxon>Eukaryota</taxon>
        <taxon>Fungi</taxon>
        <taxon>Dikarya</taxon>
        <taxon>Ascomycota</taxon>
        <taxon>Pezizomycotina</taxon>
        <taxon>Dothideomycetes</taxon>
        <taxon>Dothideomycetidae</taxon>
        <taxon>Mycosphaerellales</taxon>
        <taxon>Teratosphaeriaceae</taxon>
        <taxon>Recurvomyces</taxon>
    </lineage>
</organism>
<dbReference type="AlphaFoldDB" id="A0AAE1BZH0"/>
<dbReference type="InterPro" id="IPR020097">
    <property type="entry name" value="PsdUridine_synth_TruA_a/b_dom"/>
</dbReference>
<dbReference type="GO" id="GO:0005737">
    <property type="term" value="C:cytoplasm"/>
    <property type="evidence" value="ECO:0007669"/>
    <property type="project" value="TreeGrafter"/>
</dbReference>
<dbReference type="HAMAP" id="MF_00171">
    <property type="entry name" value="TruA"/>
    <property type="match status" value="1"/>
</dbReference>
<name>A0AAE1BZH0_9PEZI</name>
<dbReference type="GO" id="GO:0160154">
    <property type="term" value="F:tRNA pseudouridine(38/39) synthase activity"/>
    <property type="evidence" value="ECO:0007669"/>
    <property type="project" value="UniProtKB-EC"/>
</dbReference>
<evidence type="ECO:0000259" key="5">
    <source>
        <dbReference type="Pfam" id="PF01416"/>
    </source>
</evidence>
<dbReference type="GO" id="GO:0005634">
    <property type="term" value="C:nucleus"/>
    <property type="evidence" value="ECO:0007669"/>
    <property type="project" value="TreeGrafter"/>
</dbReference>
<dbReference type="Pfam" id="PF01416">
    <property type="entry name" value="PseudoU_synth_1"/>
    <property type="match status" value="1"/>
</dbReference>
<evidence type="ECO:0000313" key="6">
    <source>
        <dbReference type="EMBL" id="KAK3673343.1"/>
    </source>
</evidence>
<comment type="caution">
    <text evidence="6">The sequence shown here is derived from an EMBL/GenBank/DDBJ whole genome shotgun (WGS) entry which is preliminary data.</text>
</comment>
<dbReference type="InterPro" id="IPR020103">
    <property type="entry name" value="PsdUridine_synth_cat_dom_sf"/>
</dbReference>
<comment type="similarity">
    <text evidence="1">Belongs to the tRNA pseudouridine synthase TruA family.</text>
</comment>
<gene>
    <name evidence="6" type="primary">DEG1</name>
    <name evidence="6" type="ORF">LTR78_006889</name>
</gene>
<dbReference type="Gene3D" id="3.30.70.660">
    <property type="entry name" value="Pseudouridine synthase I, catalytic domain, C-terminal subdomain"/>
    <property type="match status" value="1"/>
</dbReference>
<reference evidence="6" key="1">
    <citation type="submission" date="2023-07" db="EMBL/GenBank/DDBJ databases">
        <title>Black Yeasts Isolated from many extreme environments.</title>
        <authorList>
            <person name="Coleine C."/>
            <person name="Stajich J.E."/>
            <person name="Selbmann L."/>
        </authorList>
    </citation>
    <scope>NUCLEOTIDE SEQUENCE</scope>
    <source>
        <strain evidence="6">CCFEE 5485</strain>
    </source>
</reference>
<dbReference type="InterPro" id="IPR020094">
    <property type="entry name" value="TruA/RsuA/RluB/E/F_N"/>
</dbReference>